<evidence type="ECO:0000313" key="1">
    <source>
        <dbReference type="EMBL" id="QQV75599.1"/>
    </source>
</evidence>
<evidence type="ECO:0000313" key="2">
    <source>
        <dbReference type="Proteomes" id="UP000595296"/>
    </source>
</evidence>
<name>A0A9E6MIR0_9RICK</name>
<gene>
    <name evidence="1" type="ORF">H6P87_01161</name>
</gene>
<protein>
    <submittedName>
        <fullName evidence="1">Uncharacterized protein</fullName>
    </submittedName>
</protein>
<proteinExistence type="predicted"/>
<dbReference type="Proteomes" id="UP000595296">
    <property type="component" value="Chromosome"/>
</dbReference>
<sequence length="439" mass="51718">MKISFSFFKQLLELLTSDWRSYLNKVITELEKLALTDTNDSFLKEECYKKIGLIKKDIKKGKYPSYIAPFDKIEHASLLLTNIHILELDYLNQNTVKAVKNMLRNNFKDVYNPEIYIIANYEEPIIKNYTIIDKIAKGKVITFEDLNINYEEHTNEELKYIDDIVNDIRKLDSELVADISNIIKFIYQFYFVDSAITQYTIIFMAAHFEELQNFHQNLDNLNFIVPSQKYNPEYQPKNYDSFVNLEAIAWNRFLVKYEKLFNNLSEEHSEILFSICSDNDDFVKLLISDSYHLNLKKRVEIIKYLIDEYKNDTESVYPIAIELLNICDDKDGLIKLLLSDSYNLSLEKRIKIVKSLIDKYKNDTKSIYYITEQLFNTCNDNTDIKAIDIKIKHFDKYIKHSRSWDGLPSYWCMDFKGLPGYDTKALIIGNSALSENDCE</sequence>
<dbReference type="EMBL" id="CP060138">
    <property type="protein sequence ID" value="QQV75599.1"/>
    <property type="molecule type" value="Genomic_DNA"/>
</dbReference>
<organism evidence="1 2">
    <name type="scientific">Rickettsia tillamookensis</name>
    <dbReference type="NCBI Taxonomy" id="2761623"/>
    <lineage>
        <taxon>Bacteria</taxon>
        <taxon>Pseudomonadati</taxon>
        <taxon>Pseudomonadota</taxon>
        <taxon>Alphaproteobacteria</taxon>
        <taxon>Rickettsiales</taxon>
        <taxon>Rickettsiaceae</taxon>
        <taxon>Rickettsieae</taxon>
        <taxon>Rickettsia</taxon>
        <taxon>spotted fever group</taxon>
    </lineage>
</organism>
<keyword evidence="2" id="KW-1185">Reference proteome</keyword>
<reference evidence="1 2" key="1">
    <citation type="journal article" date="2021" name="Int. J. Syst. Evol. Microbiol.">
        <title>Characterization of a novel transitional group Rickettsia species (Rickettsia tillamookensis sp. nov.) from the western black-legged tick, Ixodes pacificus.</title>
        <authorList>
            <person name="Gauthier D.T."/>
            <person name="Karpathy S.E."/>
            <person name="Grizzard S.L."/>
            <person name="Batra D."/>
            <person name="Rowe L.A."/>
            <person name="Paddock C.D."/>
        </authorList>
    </citation>
    <scope>NUCLEOTIDE SEQUENCE [LARGE SCALE GENOMIC DNA]</scope>
    <source>
        <strain evidence="1 2">Tillamook 23</strain>
    </source>
</reference>
<accession>A0A9E6MIR0</accession>
<dbReference type="RefSeq" id="WP_246437852.1">
    <property type="nucleotide sequence ID" value="NZ_CP060138.2"/>
</dbReference>